<reference evidence="4" key="1">
    <citation type="submission" date="2017-02" db="EMBL/GenBank/DDBJ databases">
        <authorList>
            <person name="Varghese N."/>
            <person name="Submissions S."/>
        </authorList>
    </citation>
    <scope>NUCLEOTIDE SEQUENCE [LARGE SCALE GENOMIC DNA]</scope>
    <source>
        <strain evidence="4">ATCC 700200</strain>
    </source>
</reference>
<dbReference type="Gene3D" id="3.20.20.370">
    <property type="entry name" value="Glycoside hydrolase/deacetylase"/>
    <property type="match status" value="1"/>
</dbReference>
<organism evidence="3 4">
    <name type="scientific">Prosthecobacter debontii</name>
    <dbReference type="NCBI Taxonomy" id="48467"/>
    <lineage>
        <taxon>Bacteria</taxon>
        <taxon>Pseudomonadati</taxon>
        <taxon>Verrucomicrobiota</taxon>
        <taxon>Verrucomicrobiia</taxon>
        <taxon>Verrucomicrobiales</taxon>
        <taxon>Verrucomicrobiaceae</taxon>
        <taxon>Prosthecobacter</taxon>
    </lineage>
</organism>
<dbReference type="EMBL" id="FUYE01000018">
    <property type="protein sequence ID" value="SKB05430.1"/>
    <property type="molecule type" value="Genomic_DNA"/>
</dbReference>
<dbReference type="GO" id="GO:0016810">
    <property type="term" value="F:hydrolase activity, acting on carbon-nitrogen (but not peptide) bonds"/>
    <property type="evidence" value="ECO:0007669"/>
    <property type="project" value="InterPro"/>
</dbReference>
<dbReference type="PROSITE" id="PS51677">
    <property type="entry name" value="NODB"/>
    <property type="match status" value="1"/>
</dbReference>
<dbReference type="InterPro" id="IPR051398">
    <property type="entry name" value="Polysacch_Deacetylase"/>
</dbReference>
<proteinExistence type="predicted"/>
<feature type="domain" description="NodB homology" evidence="2">
    <location>
        <begin position="98"/>
        <end position="330"/>
    </location>
</feature>
<dbReference type="AlphaFoldDB" id="A0A1T4YUK8"/>
<dbReference type="RefSeq" id="WP_078815416.1">
    <property type="nucleotide sequence ID" value="NZ_FUYE01000018.1"/>
</dbReference>
<evidence type="ECO:0000313" key="4">
    <source>
        <dbReference type="Proteomes" id="UP000190774"/>
    </source>
</evidence>
<evidence type="ECO:0000313" key="3">
    <source>
        <dbReference type="EMBL" id="SKB05430.1"/>
    </source>
</evidence>
<keyword evidence="4" id="KW-1185">Reference proteome</keyword>
<dbReference type="Proteomes" id="UP000190774">
    <property type="component" value="Unassembled WGS sequence"/>
</dbReference>
<dbReference type="Pfam" id="PF01522">
    <property type="entry name" value="Polysacc_deac_1"/>
    <property type="match status" value="1"/>
</dbReference>
<dbReference type="CDD" id="cd10918">
    <property type="entry name" value="CE4_NodB_like_5s_6s"/>
    <property type="match status" value="1"/>
</dbReference>
<sequence length="330" mass="36202">MNSLLSSIRRAGQTAKSAALVACGMAALSRAQFSGQGVVLVFHGVCSDRGPVGVSDTSLHLKVSVFRALCRHLAVYYHVMPLREMVAILRAGDELPDRAVALSFDDGYASNYDLAFPILNELRLPATVFLATGFLDGTAPLWFQQVDLALAATGTKGGAELEETLNQLKQWPDDAMRREVAQMAAHSGHASVPDCARPLSWDQVREMQRSGIIDFGGHTHTHPILTRCSLEKQRWEIETCRDRIREEVGFAPKIFAYPNGGPEDWTEETQKLAREAGFEAALTMISGRIKPGVDLMTLPRYGTPGSLWEIEATVSGAFEMARKWRGGMGR</sequence>
<dbReference type="STRING" id="48467.SAMN02745166_04267"/>
<dbReference type="InterPro" id="IPR011330">
    <property type="entry name" value="Glyco_hydro/deAcase_b/a-brl"/>
</dbReference>
<dbReference type="SUPFAM" id="SSF88713">
    <property type="entry name" value="Glycoside hydrolase/deacetylase"/>
    <property type="match status" value="1"/>
</dbReference>
<dbReference type="PANTHER" id="PTHR34216:SF7">
    <property type="entry name" value="POLY-BETA-1,6-N-ACETYL-D-GLUCOSAMINE N-DEACETYLASE"/>
    <property type="match status" value="1"/>
</dbReference>
<accession>A0A1T4YUK8</accession>
<evidence type="ECO:0000259" key="2">
    <source>
        <dbReference type="PROSITE" id="PS51677"/>
    </source>
</evidence>
<dbReference type="OrthoDB" id="9778320at2"/>
<dbReference type="PANTHER" id="PTHR34216">
    <property type="match status" value="1"/>
</dbReference>
<dbReference type="GO" id="GO:0005975">
    <property type="term" value="P:carbohydrate metabolic process"/>
    <property type="evidence" value="ECO:0007669"/>
    <property type="project" value="InterPro"/>
</dbReference>
<evidence type="ECO:0000256" key="1">
    <source>
        <dbReference type="ARBA" id="ARBA00022729"/>
    </source>
</evidence>
<gene>
    <name evidence="3" type="ORF">SAMN02745166_04267</name>
</gene>
<keyword evidence="1" id="KW-0732">Signal</keyword>
<name>A0A1T4YUK8_9BACT</name>
<dbReference type="InterPro" id="IPR002509">
    <property type="entry name" value="NODB_dom"/>
</dbReference>
<protein>
    <submittedName>
        <fullName evidence="3">Polysaccharide deacetylase</fullName>
    </submittedName>
</protein>